<keyword evidence="7" id="KW-1185">Reference proteome</keyword>
<feature type="domain" description="Aldehyde dehydrogenase" evidence="5">
    <location>
        <begin position="26"/>
        <end position="493"/>
    </location>
</feature>
<dbReference type="PROSITE" id="PS00070">
    <property type="entry name" value="ALDEHYDE_DEHYDR_CYS"/>
    <property type="match status" value="1"/>
</dbReference>
<dbReference type="Pfam" id="PF00171">
    <property type="entry name" value="Aldedh"/>
    <property type="match status" value="1"/>
</dbReference>
<dbReference type="InterPro" id="IPR016160">
    <property type="entry name" value="Ald_DH_CS_CYS"/>
</dbReference>
<comment type="caution">
    <text evidence="6">The sequence shown here is derived from an EMBL/GenBank/DDBJ whole genome shotgun (WGS) entry which is preliminary data.</text>
</comment>
<dbReference type="FunFam" id="3.40.605.10:FF:000007">
    <property type="entry name" value="NAD/NADP-dependent betaine aldehyde dehydrogenase"/>
    <property type="match status" value="1"/>
</dbReference>
<gene>
    <name evidence="6" type="ORF">JL811_18025</name>
</gene>
<organism evidence="6 7">
    <name type="scientific">Szabonella alba</name>
    <dbReference type="NCBI Taxonomy" id="2804194"/>
    <lineage>
        <taxon>Bacteria</taxon>
        <taxon>Pseudomonadati</taxon>
        <taxon>Pseudomonadota</taxon>
        <taxon>Alphaproteobacteria</taxon>
        <taxon>Rhodobacterales</taxon>
        <taxon>Paracoccaceae</taxon>
        <taxon>Szabonella</taxon>
    </lineage>
</organism>
<dbReference type="PROSITE" id="PS00687">
    <property type="entry name" value="ALDEHYDE_DEHYDR_GLU"/>
    <property type="match status" value="1"/>
</dbReference>
<dbReference type="FunFam" id="3.40.309.10:FF:000012">
    <property type="entry name" value="Betaine aldehyde dehydrogenase"/>
    <property type="match status" value="1"/>
</dbReference>
<dbReference type="InterPro" id="IPR016161">
    <property type="entry name" value="Ald_DH/histidinol_DH"/>
</dbReference>
<feature type="active site" evidence="3">
    <location>
        <position position="270"/>
    </location>
</feature>
<evidence type="ECO:0000256" key="2">
    <source>
        <dbReference type="ARBA" id="ARBA00023002"/>
    </source>
</evidence>
<comment type="similarity">
    <text evidence="1 4">Belongs to the aldehyde dehydrogenase family.</text>
</comment>
<evidence type="ECO:0000313" key="7">
    <source>
        <dbReference type="Proteomes" id="UP000648908"/>
    </source>
</evidence>
<name>A0A8K0VGA1_9RHOB</name>
<proteinExistence type="inferred from homology"/>
<dbReference type="SUPFAM" id="SSF53720">
    <property type="entry name" value="ALDH-like"/>
    <property type="match status" value="1"/>
</dbReference>
<evidence type="ECO:0000313" key="6">
    <source>
        <dbReference type="EMBL" id="MBL4919124.1"/>
    </source>
</evidence>
<dbReference type="Gene3D" id="3.40.605.10">
    <property type="entry name" value="Aldehyde Dehydrogenase, Chain A, domain 1"/>
    <property type="match status" value="1"/>
</dbReference>
<dbReference type="InterPro" id="IPR016163">
    <property type="entry name" value="Ald_DH_C"/>
</dbReference>
<dbReference type="PANTHER" id="PTHR11699">
    <property type="entry name" value="ALDEHYDE DEHYDROGENASE-RELATED"/>
    <property type="match status" value="1"/>
</dbReference>
<evidence type="ECO:0000256" key="3">
    <source>
        <dbReference type="PROSITE-ProRule" id="PRU10007"/>
    </source>
</evidence>
<dbReference type="Gene3D" id="3.40.309.10">
    <property type="entry name" value="Aldehyde Dehydrogenase, Chain A, domain 2"/>
    <property type="match status" value="1"/>
</dbReference>
<reference evidence="6" key="1">
    <citation type="submission" date="2021-01" db="EMBL/GenBank/DDBJ databases">
        <title>Tabrizicola alba sp. nov. a motile alkaliphilic bacterium isolated from a soda lake.</title>
        <authorList>
            <person name="Szuroczki S."/>
            <person name="Abbaszade G."/>
            <person name="Schumann P."/>
            <person name="Toth E."/>
        </authorList>
    </citation>
    <scope>NUCLEOTIDE SEQUENCE</scope>
    <source>
        <strain evidence="6">DMG-N-6</strain>
    </source>
</reference>
<evidence type="ECO:0000256" key="1">
    <source>
        <dbReference type="ARBA" id="ARBA00009986"/>
    </source>
</evidence>
<dbReference type="GO" id="GO:0016620">
    <property type="term" value="F:oxidoreductase activity, acting on the aldehyde or oxo group of donors, NAD or NADP as acceptor"/>
    <property type="evidence" value="ECO:0007669"/>
    <property type="project" value="InterPro"/>
</dbReference>
<dbReference type="RefSeq" id="WP_202690104.1">
    <property type="nucleotide sequence ID" value="NZ_JAESVN010000013.1"/>
</dbReference>
<protein>
    <submittedName>
        <fullName evidence="6">Aldehyde dehydrogenase family protein</fullName>
    </submittedName>
</protein>
<dbReference type="Proteomes" id="UP000648908">
    <property type="component" value="Unassembled WGS sequence"/>
</dbReference>
<sequence length="497" mass="52774">MQDGNSTTVTGTLERLRGRMLIGGQWRGASGGGTIPVINPADGRRLSEMPDGTPEDVNEAVAAARRAFENPDWARLSPTDRERLLHRLADLLAAHAGEFAELETLDNGKPLKLSSRVDVPGAVDYLRYIAGWATKLEGSTLDLSFPRSADGGYHAYTRREPVGVVGAIIPWNYPLMMAAWKLGPALATGCTVVLKPASETPLTALRLGELVQQAGYPDGVVNVICGRGSVLGQALSRHPDVDKIAFTGSTGVGREVGHSVVDRMARVSLELGGKSPVIVLPDADAKAAIAGAAAAIFANQGQACTAGSRLYVHRSRFDEVVEGVAARAARMRIGAGMDPDTQMGPLVSDRQLETVAGYVDIGRSEGASVVTGGQRLDREGFFYQPTVLTGMAQSARVVQEEIFGPVLVALPFDDPDEAVALANDSDYGLAASIWSNNLTAVNRLAPRIRAGTVWVNCHNMLDPAMPFGGFKLSGHGREMGRAVLDLYTETKSVCVAY</sequence>
<dbReference type="InterPro" id="IPR015590">
    <property type="entry name" value="Aldehyde_DH_dom"/>
</dbReference>
<dbReference type="EMBL" id="JAESVN010000013">
    <property type="protein sequence ID" value="MBL4919124.1"/>
    <property type="molecule type" value="Genomic_DNA"/>
</dbReference>
<keyword evidence="2 4" id="KW-0560">Oxidoreductase</keyword>
<dbReference type="InterPro" id="IPR029510">
    <property type="entry name" value="Ald_DH_CS_GLU"/>
</dbReference>
<evidence type="ECO:0000256" key="4">
    <source>
        <dbReference type="RuleBase" id="RU003345"/>
    </source>
</evidence>
<evidence type="ECO:0000259" key="5">
    <source>
        <dbReference type="Pfam" id="PF00171"/>
    </source>
</evidence>
<dbReference type="InterPro" id="IPR016162">
    <property type="entry name" value="Ald_DH_N"/>
</dbReference>
<dbReference type="AlphaFoldDB" id="A0A8K0VGA1"/>
<accession>A0A8K0VGA1</accession>